<dbReference type="OrthoDB" id="7842397at2"/>
<name>A0A4Q9GJV6_9HYPH</name>
<comment type="similarity">
    <text evidence="1">Belongs to the ATP-dependent AMP-binding enzyme family.</text>
</comment>
<dbReference type="InterPro" id="IPR042099">
    <property type="entry name" value="ANL_N_sf"/>
</dbReference>
<gene>
    <name evidence="4" type="ORF">EYR15_00110</name>
</gene>
<dbReference type="SUPFAM" id="SSF56801">
    <property type="entry name" value="Acetyl-CoA synthetase-like"/>
    <property type="match status" value="1"/>
</dbReference>
<evidence type="ECO:0000256" key="1">
    <source>
        <dbReference type="ARBA" id="ARBA00006432"/>
    </source>
</evidence>
<dbReference type="RefSeq" id="WP_131000843.1">
    <property type="nucleotide sequence ID" value="NZ_JBHSZR010000002.1"/>
</dbReference>
<accession>A0A4Q9GJV6</accession>
<evidence type="ECO:0000313" key="5">
    <source>
        <dbReference type="Proteomes" id="UP000291613"/>
    </source>
</evidence>
<dbReference type="Proteomes" id="UP000291613">
    <property type="component" value="Unassembled WGS sequence"/>
</dbReference>
<dbReference type="EMBL" id="SIUB01000001">
    <property type="protein sequence ID" value="TBN54619.1"/>
    <property type="molecule type" value="Genomic_DNA"/>
</dbReference>
<dbReference type="PANTHER" id="PTHR43201:SF5">
    <property type="entry name" value="MEDIUM-CHAIN ACYL-COA LIGASE ACSF2, MITOCHONDRIAL"/>
    <property type="match status" value="1"/>
</dbReference>
<dbReference type="AlphaFoldDB" id="A0A4Q9GJV6"/>
<feature type="domain" description="AMP-dependent synthetase/ligase" evidence="3">
    <location>
        <begin position="28"/>
        <end position="289"/>
    </location>
</feature>
<organism evidence="4 5">
    <name type="scientific">Hansschlegelia quercus</name>
    <dbReference type="NCBI Taxonomy" id="2528245"/>
    <lineage>
        <taxon>Bacteria</taxon>
        <taxon>Pseudomonadati</taxon>
        <taxon>Pseudomonadota</taxon>
        <taxon>Alphaproteobacteria</taxon>
        <taxon>Hyphomicrobiales</taxon>
        <taxon>Methylopilaceae</taxon>
        <taxon>Hansschlegelia</taxon>
    </lineage>
</organism>
<evidence type="ECO:0000256" key="2">
    <source>
        <dbReference type="ARBA" id="ARBA00022598"/>
    </source>
</evidence>
<protein>
    <submittedName>
        <fullName evidence="4">Long-chain fatty acid--CoA ligase</fullName>
    </submittedName>
</protein>
<dbReference type="Pfam" id="PF00501">
    <property type="entry name" value="AMP-binding"/>
    <property type="match status" value="1"/>
</dbReference>
<evidence type="ECO:0000259" key="3">
    <source>
        <dbReference type="Pfam" id="PF00501"/>
    </source>
</evidence>
<dbReference type="InterPro" id="IPR000873">
    <property type="entry name" value="AMP-dep_synth/lig_dom"/>
</dbReference>
<proteinExistence type="inferred from homology"/>
<comment type="caution">
    <text evidence="4">The sequence shown here is derived from an EMBL/GenBank/DDBJ whole genome shotgun (WGS) entry which is preliminary data.</text>
</comment>
<dbReference type="Gene3D" id="3.40.50.12780">
    <property type="entry name" value="N-terminal domain of ligase-like"/>
    <property type="match status" value="1"/>
</dbReference>
<dbReference type="PANTHER" id="PTHR43201">
    <property type="entry name" value="ACYL-COA SYNTHETASE"/>
    <property type="match status" value="1"/>
</dbReference>
<evidence type="ECO:0000313" key="4">
    <source>
        <dbReference type="EMBL" id="TBN54619.1"/>
    </source>
</evidence>
<keyword evidence="5" id="KW-1185">Reference proteome</keyword>
<dbReference type="GO" id="GO:0006631">
    <property type="term" value="P:fatty acid metabolic process"/>
    <property type="evidence" value="ECO:0007669"/>
    <property type="project" value="TreeGrafter"/>
</dbReference>
<reference evidence="4 5" key="1">
    <citation type="submission" date="2019-02" db="EMBL/GenBank/DDBJ databases">
        <title>Hansschlegelia quercus sp. nov., a novel methylotrophic bacterium from buds of oak (Quercus robur L.).</title>
        <authorList>
            <person name="Agafonova N.V."/>
            <person name="Kaparullina E.N."/>
            <person name="Grouzdev D.S."/>
            <person name="Doronina N.V."/>
        </authorList>
    </citation>
    <scope>NUCLEOTIDE SEQUENCE [LARGE SCALE GENOMIC DNA]</scope>
    <source>
        <strain evidence="4 5">Dub</strain>
    </source>
</reference>
<sequence>MRLEPFSQDTMPNPVAGGATLDSVLSLNARRRPRADALIDSRLPFPSTWAEVDRAVSALASVFASWKLGEDAVVGVQLGSSFEGALTCLALWRAGLIAAMLPTAWRRRETARALAAVKAAAIVTLSEGGGARLAEIACEVAAGLETMRYVGCFGAAPDGATRLDDYLLKRADASYARRPGAADHVAIITFEVGGAPAPRSHNDLVAAGVGPLLVAEVTEKARLFSTLDLASLAGLCTGLAPWLTTGAVACFHEPTTTAAFAAAAAALGATHVVLPGRIADRLAADGALDRAAPSTVLAVWRAPEGRGVARPVPLEGATVVDVLLIGELAVLASPRPAPNRHAPLPLGPHAVGGLDPLVDLRVLQDGRLFVRGPACPQAAYPAEPGEPSLPFSADGYIETGLAGIADRAAGRTALGGLRRGVAMVGGLAISMADATAAARGTGLRGALVVEDDPVFGLRFALKAADGADASVEAAALALDLAGFGPALAPVAIRAESARRTA</sequence>
<dbReference type="GO" id="GO:0031956">
    <property type="term" value="F:medium-chain fatty acid-CoA ligase activity"/>
    <property type="evidence" value="ECO:0007669"/>
    <property type="project" value="TreeGrafter"/>
</dbReference>
<keyword evidence="2 4" id="KW-0436">Ligase</keyword>